<dbReference type="GeneID" id="96009754"/>
<dbReference type="AlphaFoldDB" id="A0AB34KDT5"/>
<dbReference type="PANTHER" id="PTHR31263:SF0">
    <property type="entry name" value="CELLULASE FAMILY PROTEIN (AFU_ORTHOLOGUE AFUA_5G14560)"/>
    <property type="match status" value="1"/>
</dbReference>
<dbReference type="EMBL" id="JAAQHG020000039">
    <property type="protein sequence ID" value="KAL1583125.1"/>
    <property type="molecule type" value="Genomic_DNA"/>
</dbReference>
<sequence length="208" mass="22811">MKSSLICLQTVLTALVANAAPLHTQLETRASWPDLPFKVSGRNILSASGSNVVYVGTNWPGHGESMLPEGLNYNSIENIVGLIKSLDMNAVRLTYAIEMIDDIYANSPDQTLEATLVKALGQENGTAVLSQILEHNPQFNSETTRLEVFDAVAAELAKQEIWIHLDNHVSKAKWCCGADDGNAWFGDTYFDVDNWVRGLGYMADHAKS</sequence>
<proteinExistence type="predicted"/>
<protein>
    <recommendedName>
        <fullName evidence="4">Glycoside hydrolase family 5 domain-containing protein</fullName>
    </recommendedName>
</protein>
<organism evidence="2 3">
    <name type="scientific">Cladosporium halotolerans</name>
    <dbReference type="NCBI Taxonomy" id="1052096"/>
    <lineage>
        <taxon>Eukaryota</taxon>
        <taxon>Fungi</taxon>
        <taxon>Dikarya</taxon>
        <taxon>Ascomycota</taxon>
        <taxon>Pezizomycotina</taxon>
        <taxon>Dothideomycetes</taxon>
        <taxon>Dothideomycetidae</taxon>
        <taxon>Cladosporiales</taxon>
        <taxon>Cladosporiaceae</taxon>
        <taxon>Cladosporium</taxon>
    </lineage>
</organism>
<evidence type="ECO:0000256" key="1">
    <source>
        <dbReference type="SAM" id="SignalP"/>
    </source>
</evidence>
<evidence type="ECO:0000313" key="3">
    <source>
        <dbReference type="Proteomes" id="UP000803884"/>
    </source>
</evidence>
<feature type="signal peptide" evidence="1">
    <location>
        <begin position="1"/>
        <end position="19"/>
    </location>
</feature>
<name>A0AB34KDT5_9PEZI</name>
<accession>A0AB34KDT5</accession>
<dbReference type="Proteomes" id="UP000803884">
    <property type="component" value="Unassembled WGS sequence"/>
</dbReference>
<keyword evidence="1" id="KW-0732">Signal</keyword>
<comment type="caution">
    <text evidence="2">The sequence shown here is derived from an EMBL/GenBank/DDBJ whole genome shotgun (WGS) entry which is preliminary data.</text>
</comment>
<dbReference type="SUPFAM" id="SSF51445">
    <property type="entry name" value="(Trans)glycosidases"/>
    <property type="match status" value="1"/>
</dbReference>
<dbReference type="InterPro" id="IPR017853">
    <property type="entry name" value="GH"/>
</dbReference>
<dbReference type="RefSeq" id="XP_069226232.1">
    <property type="nucleotide sequence ID" value="XM_069376916.1"/>
</dbReference>
<gene>
    <name evidence="2" type="ORF">WHR41_08312</name>
</gene>
<keyword evidence="3" id="KW-1185">Reference proteome</keyword>
<feature type="chain" id="PRO_5044321530" description="Glycoside hydrolase family 5 domain-containing protein" evidence="1">
    <location>
        <begin position="20"/>
        <end position="208"/>
    </location>
</feature>
<evidence type="ECO:0008006" key="4">
    <source>
        <dbReference type="Google" id="ProtNLM"/>
    </source>
</evidence>
<reference evidence="2 3" key="1">
    <citation type="journal article" date="2020" name="Microbiol. Resour. Announc.">
        <title>Draft Genome Sequence of a Cladosporium Species Isolated from the Mesophotic Ascidian Didemnum maculosum.</title>
        <authorList>
            <person name="Gioti A."/>
            <person name="Siaperas R."/>
            <person name="Nikolaivits E."/>
            <person name="Le Goff G."/>
            <person name="Ouazzani J."/>
            <person name="Kotoulas G."/>
            <person name="Topakas E."/>
        </authorList>
    </citation>
    <scope>NUCLEOTIDE SEQUENCE [LARGE SCALE GENOMIC DNA]</scope>
    <source>
        <strain evidence="2 3">TM138-S3</strain>
    </source>
</reference>
<dbReference type="Gene3D" id="3.20.20.80">
    <property type="entry name" value="Glycosidases"/>
    <property type="match status" value="1"/>
</dbReference>
<dbReference type="PANTHER" id="PTHR31263">
    <property type="entry name" value="CELLULASE FAMILY PROTEIN (AFU_ORTHOLOGUE AFUA_5G14560)"/>
    <property type="match status" value="1"/>
</dbReference>
<evidence type="ECO:0000313" key="2">
    <source>
        <dbReference type="EMBL" id="KAL1583125.1"/>
    </source>
</evidence>